<evidence type="ECO:0000313" key="9">
    <source>
        <dbReference type="Proteomes" id="UP001562354"/>
    </source>
</evidence>
<evidence type="ECO:0000259" key="7">
    <source>
        <dbReference type="Pfam" id="PF01636"/>
    </source>
</evidence>
<evidence type="ECO:0000256" key="4">
    <source>
        <dbReference type="ARBA" id="ARBA00022946"/>
    </source>
</evidence>
<evidence type="ECO:0000313" key="8">
    <source>
        <dbReference type="EMBL" id="KAL1297521.1"/>
    </source>
</evidence>
<name>A0ABR3P4B1_9PEZI</name>
<dbReference type="RefSeq" id="XP_069197203.1">
    <property type="nucleotide sequence ID" value="XM_069344766.1"/>
</dbReference>
<feature type="domain" description="Aminoglycoside phosphotransferase" evidence="7">
    <location>
        <begin position="60"/>
        <end position="329"/>
    </location>
</feature>
<dbReference type="SUPFAM" id="SSF56112">
    <property type="entry name" value="Protein kinase-like (PK-like)"/>
    <property type="match status" value="1"/>
</dbReference>
<dbReference type="PANTHER" id="PTHR36091">
    <property type="entry name" value="ALTERED INHERITANCE OF MITOCHONDRIA PROTEIN 9, MITOCHONDRIAL"/>
    <property type="match status" value="1"/>
</dbReference>
<evidence type="ECO:0000256" key="3">
    <source>
        <dbReference type="ARBA" id="ARBA00016197"/>
    </source>
</evidence>
<dbReference type="EMBL" id="JBFMKM010000016">
    <property type="protein sequence ID" value="KAL1297521.1"/>
    <property type="molecule type" value="Genomic_DNA"/>
</dbReference>
<dbReference type="PANTHER" id="PTHR36091:SF1">
    <property type="entry name" value="ALTERED INHERITANCE OF MITOCHONDRIA PROTEIN 9, MITOCHONDRIAL"/>
    <property type="match status" value="1"/>
</dbReference>
<gene>
    <name evidence="8" type="ORF">AAFC00_005038</name>
</gene>
<proteinExistence type="inferred from homology"/>
<accession>A0ABR3P4B1</accession>
<evidence type="ECO:0000256" key="5">
    <source>
        <dbReference type="ARBA" id="ARBA00023128"/>
    </source>
</evidence>
<keyword evidence="9" id="KW-1185">Reference proteome</keyword>
<dbReference type="InterPro" id="IPR002575">
    <property type="entry name" value="Aminoglycoside_PTrfase"/>
</dbReference>
<protein>
    <recommendedName>
        <fullName evidence="3">Altered inheritance of mitochondria protein 9, mitochondrial</fullName>
    </recommendedName>
    <alternativeName>
        <fullName evidence="6">Found in mitochondrial proteome protein 29</fullName>
    </alternativeName>
</protein>
<evidence type="ECO:0000256" key="1">
    <source>
        <dbReference type="ARBA" id="ARBA00004173"/>
    </source>
</evidence>
<evidence type="ECO:0000256" key="2">
    <source>
        <dbReference type="ARBA" id="ARBA00005543"/>
    </source>
</evidence>
<comment type="caution">
    <text evidence="8">The sequence shown here is derived from an EMBL/GenBank/DDBJ whole genome shotgun (WGS) entry which is preliminary data.</text>
</comment>
<reference evidence="8 9" key="1">
    <citation type="submission" date="2024-07" db="EMBL/GenBank/DDBJ databases">
        <title>Draft sequence of the Neodothiora populina.</title>
        <authorList>
            <person name="Drown D.D."/>
            <person name="Schuette U.S."/>
            <person name="Buechlein A.B."/>
            <person name="Rusch D.R."/>
            <person name="Winton L.W."/>
            <person name="Adams G.A."/>
        </authorList>
    </citation>
    <scope>NUCLEOTIDE SEQUENCE [LARGE SCALE GENOMIC DNA]</scope>
    <source>
        <strain evidence="8 9">CPC 39397</strain>
    </source>
</reference>
<sequence length="455" mass="51629">MDGTQYHVPELYNYTRGRWLIDDILERNARYIYFNYSELCALVITNCPGAEGITSIEKKEGSNARVFLFTLDNGGKVVAKLPTSVAGPKRLTTSSEVATLEYMRRKANIPGPKILAWSDDANNPIGCEYILMDFAAGVELRRIWFELDSTVQIDCIVKITEKLADMARLAFPAYGSLYLRSSSAMDSESLVPIDEEFCIGPICNKTYWDCTAGENRYYEHVAADRGPWNDLSSFVDGLINAGVSRLPPTEGCDRRARRRCQGSVSEHRELLHATQRVLHNMLDDARIRDNATPILVHPDLHMSNIFVIPDDPTQITSIIDWQSASIEPAFLCSLPILNFALPADYLAYIEETEKGREMTTPQIWTATLEACLYNVPHIGPLMQIDSEIFELFRTCHRTWRDGTALLTSDLIDLTNRWKSLGLPGSCHYTLPTGEKLKVHEDRWAEFMDFQRLRQE</sequence>
<dbReference type="Proteomes" id="UP001562354">
    <property type="component" value="Unassembled WGS sequence"/>
</dbReference>
<dbReference type="GeneID" id="95978738"/>
<keyword evidence="5" id="KW-0496">Mitochondrion</keyword>
<comment type="subcellular location">
    <subcellularLocation>
        <location evidence="1">Mitochondrion</location>
    </subcellularLocation>
</comment>
<evidence type="ECO:0000256" key="6">
    <source>
        <dbReference type="ARBA" id="ARBA00031849"/>
    </source>
</evidence>
<comment type="similarity">
    <text evidence="2">Belongs to the AIM9 family.</text>
</comment>
<dbReference type="InterPro" id="IPR051035">
    <property type="entry name" value="Mito_inheritance_9"/>
</dbReference>
<organism evidence="8 9">
    <name type="scientific">Neodothiora populina</name>
    <dbReference type="NCBI Taxonomy" id="2781224"/>
    <lineage>
        <taxon>Eukaryota</taxon>
        <taxon>Fungi</taxon>
        <taxon>Dikarya</taxon>
        <taxon>Ascomycota</taxon>
        <taxon>Pezizomycotina</taxon>
        <taxon>Dothideomycetes</taxon>
        <taxon>Dothideomycetidae</taxon>
        <taxon>Dothideales</taxon>
        <taxon>Dothioraceae</taxon>
        <taxon>Neodothiora</taxon>
    </lineage>
</organism>
<dbReference type="Pfam" id="PF01636">
    <property type="entry name" value="APH"/>
    <property type="match status" value="1"/>
</dbReference>
<dbReference type="InterPro" id="IPR011009">
    <property type="entry name" value="Kinase-like_dom_sf"/>
</dbReference>
<keyword evidence="4" id="KW-0809">Transit peptide</keyword>
<dbReference type="Gene3D" id="3.90.1200.10">
    <property type="match status" value="1"/>
</dbReference>